<gene>
    <name evidence="3" type="ORF">ABID44_000289</name>
</gene>
<dbReference type="SUPFAM" id="SSF56349">
    <property type="entry name" value="DNA breaking-rejoining enzymes"/>
    <property type="match status" value="1"/>
</dbReference>
<dbReference type="Pfam" id="PF20172">
    <property type="entry name" value="DUF6538"/>
    <property type="match status" value="1"/>
</dbReference>
<sequence length="452" mass="51527">MAKRRGRNHQDRFIILRGGLYQYRRRVPTELLPLDKRSPEVRISLKTADLAKARALRDRYEQADNELWASLLAEEGDDPWAKLEVAQRLVRAMGFDYRPLHKLAEGPLEDIMQRIEALGSDASKPVVSAVLGAVEQPLVTIRKAFDIYVEKIAPHEIAGKSATQKHRWKNSKLRSVIHFIEVIGNLDIQAITRADARKYYDFWMGRIAPKEGSPTHSPDIGNRRLGDIAGLYEAYFEHLGEGDRPNPFDRLRFKRKSMKRRKRPPFSHKWITDKLLAPGALASMNASARAIFLVAANTGARLSEVANLVPERIVLDHDVPHIKIEPDEDPEDPREIKTETSIRAIPLVGMALDAMKKFPNGFDRYRDKGNSLSAAVNKYLKENKLLETDRHSFYSLRHSFEDRMKNAKVDSELRKILMGHSLDRPDYGEGGSLKLRQETMETVALPYDPSIV</sequence>
<name>A0ABV2KIS8_9HYPH</name>
<dbReference type="Pfam" id="PF00589">
    <property type="entry name" value="Phage_integrase"/>
    <property type="match status" value="1"/>
</dbReference>
<protein>
    <submittedName>
        <fullName evidence="3">Integrase</fullName>
    </submittedName>
</protein>
<dbReference type="InterPro" id="IPR011010">
    <property type="entry name" value="DNA_brk_join_enz"/>
</dbReference>
<keyword evidence="4" id="KW-1185">Reference proteome</keyword>
<evidence type="ECO:0000313" key="3">
    <source>
        <dbReference type="EMBL" id="MET3659989.1"/>
    </source>
</evidence>
<evidence type="ECO:0000256" key="1">
    <source>
        <dbReference type="ARBA" id="ARBA00023172"/>
    </source>
</evidence>
<dbReference type="InterPro" id="IPR002104">
    <property type="entry name" value="Integrase_catalytic"/>
</dbReference>
<dbReference type="RefSeq" id="WP_354149902.1">
    <property type="nucleotide sequence ID" value="NZ_JBEPMN010000001.1"/>
</dbReference>
<dbReference type="InterPro" id="IPR046668">
    <property type="entry name" value="DUF6538"/>
</dbReference>
<evidence type="ECO:0000259" key="2">
    <source>
        <dbReference type="PROSITE" id="PS51898"/>
    </source>
</evidence>
<feature type="domain" description="Tyr recombinase" evidence="2">
    <location>
        <begin position="261"/>
        <end position="440"/>
    </location>
</feature>
<accession>A0ABV2KIS8</accession>
<reference evidence="3 4" key="1">
    <citation type="submission" date="2024-06" db="EMBL/GenBank/DDBJ databases">
        <title>Genomic Encyclopedia of Type Strains, Phase IV (KMG-IV): sequencing the most valuable type-strain genomes for metagenomic binning, comparative biology and taxonomic classification.</title>
        <authorList>
            <person name="Goeker M."/>
        </authorList>
    </citation>
    <scope>NUCLEOTIDE SEQUENCE [LARGE SCALE GENOMIC DNA]</scope>
    <source>
        <strain evidence="3 4">DSM 19730</strain>
    </source>
</reference>
<dbReference type="Gene3D" id="1.10.443.10">
    <property type="entry name" value="Intergrase catalytic core"/>
    <property type="match status" value="1"/>
</dbReference>
<organism evidence="3 4">
    <name type="scientific">Aquamicrobium ahrensii</name>
    <dbReference type="NCBI Taxonomy" id="469551"/>
    <lineage>
        <taxon>Bacteria</taxon>
        <taxon>Pseudomonadati</taxon>
        <taxon>Pseudomonadota</taxon>
        <taxon>Alphaproteobacteria</taxon>
        <taxon>Hyphomicrobiales</taxon>
        <taxon>Phyllobacteriaceae</taxon>
        <taxon>Aquamicrobium</taxon>
    </lineage>
</organism>
<comment type="caution">
    <text evidence="3">The sequence shown here is derived from an EMBL/GenBank/DDBJ whole genome shotgun (WGS) entry which is preliminary data.</text>
</comment>
<dbReference type="PROSITE" id="PS51898">
    <property type="entry name" value="TYR_RECOMBINASE"/>
    <property type="match status" value="1"/>
</dbReference>
<dbReference type="Proteomes" id="UP001549143">
    <property type="component" value="Unassembled WGS sequence"/>
</dbReference>
<dbReference type="InterPro" id="IPR013762">
    <property type="entry name" value="Integrase-like_cat_sf"/>
</dbReference>
<proteinExistence type="predicted"/>
<evidence type="ECO:0000313" key="4">
    <source>
        <dbReference type="Proteomes" id="UP001549143"/>
    </source>
</evidence>
<keyword evidence="1" id="KW-0233">DNA recombination</keyword>
<dbReference type="EMBL" id="JBEPMN010000001">
    <property type="protein sequence ID" value="MET3659989.1"/>
    <property type="molecule type" value="Genomic_DNA"/>
</dbReference>